<dbReference type="Pfam" id="PF20146">
    <property type="entry name" value="NRF"/>
    <property type="match status" value="1"/>
</dbReference>
<feature type="transmembrane region" description="Helical" evidence="1">
    <location>
        <begin position="818"/>
        <end position="837"/>
    </location>
</feature>
<evidence type="ECO:0000313" key="3">
    <source>
        <dbReference type="Proteomes" id="UP000046393"/>
    </source>
</evidence>
<feature type="transmembrane region" description="Helical" evidence="1">
    <location>
        <begin position="998"/>
        <end position="1016"/>
    </location>
</feature>
<feature type="transmembrane region" description="Helical" evidence="1">
    <location>
        <begin position="383"/>
        <end position="406"/>
    </location>
</feature>
<dbReference type="GO" id="GO:0016747">
    <property type="term" value="F:acyltransferase activity, transferring groups other than amino-acyl groups"/>
    <property type="evidence" value="ECO:0007669"/>
    <property type="project" value="InterPro"/>
</dbReference>
<feature type="transmembrane region" description="Helical" evidence="1">
    <location>
        <begin position="413"/>
        <end position="431"/>
    </location>
</feature>
<dbReference type="SMART" id="SM00703">
    <property type="entry name" value="NRF"/>
    <property type="match status" value="1"/>
</dbReference>
<feature type="transmembrane region" description="Helical" evidence="1">
    <location>
        <begin position="711"/>
        <end position="736"/>
    </location>
</feature>
<reference evidence="4" key="1">
    <citation type="submission" date="2016-04" db="UniProtKB">
        <authorList>
            <consortium name="WormBaseParasite"/>
        </authorList>
    </citation>
    <scope>IDENTIFICATION</scope>
</reference>
<dbReference type="AlphaFoldDB" id="A0A158R3R7"/>
<dbReference type="Pfam" id="PF01757">
    <property type="entry name" value="Acyl_transf_3"/>
    <property type="match status" value="2"/>
</dbReference>
<feature type="transmembrane region" description="Helical" evidence="1">
    <location>
        <begin position="844"/>
        <end position="868"/>
    </location>
</feature>
<evidence type="ECO:0000256" key="1">
    <source>
        <dbReference type="SAM" id="Phobius"/>
    </source>
</evidence>
<feature type="transmembrane region" description="Helical" evidence="1">
    <location>
        <begin position="316"/>
        <end position="337"/>
    </location>
</feature>
<accession>A0A158R3R7</accession>
<sequence>MLFWITLCGIAVIVVLALTSSFCDLFASLKYHWRLRESVSDNPIALLQSTTFIGNSLFFNGYFAIDSFLFVAGFSLAYLFFEDIEKQTAKWKSLLYWCVYYVHRILRTTILYGFFILLVIAIHENVTDGPLFQNHVNINHCRKYWWRNLLYINNFYGSNDVCMEHLWYIAVEMQLYILAPLVMIPLFLRPALGALVVGITIIISSVFLYLSYFAYNFPTDYFGFYFDIFDAKRVHSYKLLVNDALWIRCTPYLIGICSARALHQIKNRSLNVSLAQLLSLWILSLGVACSCLFGLYDYYQGPEHDMPILARASYNFFSRICWALFLSWLVVACEKNLAGMFFIGPLKQFIEHRFWKPIGRLSYSVYIVHYLAMDFLFARERLILHFVGGIYQLCFDIFPVIIGAYVCGYFWSALFEIPFIGIGNIIVKYVFRSAVCKQQFNVPLPADCKSKEKFPKELDSFGRIPSNVFGMTTVSMGSWEECLEVAVASRPTYRTQFCYIRFAVHPDVLQIFFNTTSFLPFSSSVFQMATVYSPFRKIASNAYDNCHTQLSYQWSVCLPRSCSAKTINSILQAINSISDDSLKFCTVVCRSNILMKSGHKLWLAVSYVTVGLLLVAVSTVYDYYYTNNSKKRRQLKLSLGTQILLAFSMKRNGGAILDVEKTGKCIMSIHSIKVIAMIWVISGHALALYVVSDNPLAQSDIPKNILNDVFINAFFSVDTFFFIGGLLTSYIFFLQINAVPNRIYSVHYWLRFYCHRLIRIAPAYYLFLGVTIELFDYLRTGPIPLDGMINIKQCRRYWWYNILFVNDLFDRLGQCMGHSWYIAADIKFYFLSPLILVPLLRWPILAYTTASVLLSASTIANYIAFYAYDFPINYVAFFADINDKELVWNFEKYIYKAPWIRFTPYLLGLFAGHFLFTLRNKTFRLHWAVVCILWILNGTIALSIIFGLYDYFKGPEHIISTFSRATYNNFSKYGWSLFLGWIIFACEHDYAGKSFKKFYGVGIMVAIQSINVYSLFNTHLCIGSKFFYATPIDTFCQYGTRC</sequence>
<feature type="transmembrane region" description="Helical" evidence="1">
    <location>
        <begin position="166"/>
        <end position="188"/>
    </location>
</feature>
<feature type="transmembrane region" description="Helical" evidence="1">
    <location>
        <begin position="674"/>
        <end position="691"/>
    </location>
</feature>
<dbReference type="InterPro" id="IPR052728">
    <property type="entry name" value="O2_lipid_transport_reg"/>
</dbReference>
<organism evidence="3 4">
    <name type="scientific">Syphacia muris</name>
    <dbReference type="NCBI Taxonomy" id="451379"/>
    <lineage>
        <taxon>Eukaryota</taxon>
        <taxon>Metazoa</taxon>
        <taxon>Ecdysozoa</taxon>
        <taxon>Nematoda</taxon>
        <taxon>Chromadorea</taxon>
        <taxon>Rhabditida</taxon>
        <taxon>Spirurina</taxon>
        <taxon>Oxyuridomorpha</taxon>
        <taxon>Oxyuroidea</taxon>
        <taxon>Oxyuridae</taxon>
        <taxon>Syphacia</taxon>
    </lineage>
</organism>
<feature type="transmembrane region" description="Helical" evidence="1">
    <location>
        <begin position="925"/>
        <end position="949"/>
    </location>
</feature>
<dbReference type="InterPro" id="IPR002656">
    <property type="entry name" value="Acyl_transf_3_dom"/>
</dbReference>
<dbReference type="WBParaSite" id="SMUV_0000009501-mRNA-1">
    <property type="protein sequence ID" value="SMUV_0000009501-mRNA-1"/>
    <property type="gene ID" value="SMUV_0000009501"/>
</dbReference>
<feature type="transmembrane region" description="Helical" evidence="1">
    <location>
        <begin position="195"/>
        <end position="215"/>
    </location>
</feature>
<keyword evidence="1" id="KW-1133">Transmembrane helix</keyword>
<protein>
    <submittedName>
        <fullName evidence="4">NRF domain-containing protein</fullName>
    </submittedName>
</protein>
<dbReference type="PANTHER" id="PTHR11161:SF0">
    <property type="entry name" value="O-ACYLTRANSFERASE LIKE PROTEIN"/>
    <property type="match status" value="1"/>
</dbReference>
<dbReference type="InterPro" id="IPR006621">
    <property type="entry name" value="Nose-resist-to-fluoxetine_N"/>
</dbReference>
<name>A0A158R3R7_9BILA</name>
<feature type="transmembrane region" description="Helical" evidence="1">
    <location>
        <begin position="61"/>
        <end position="81"/>
    </location>
</feature>
<keyword evidence="1" id="KW-0472">Membrane</keyword>
<feature type="transmembrane region" description="Helical" evidence="1">
    <location>
        <begin position="899"/>
        <end position="918"/>
    </location>
</feature>
<keyword evidence="1" id="KW-0812">Transmembrane</keyword>
<evidence type="ECO:0000259" key="2">
    <source>
        <dbReference type="SMART" id="SM00703"/>
    </source>
</evidence>
<feature type="transmembrane region" description="Helical" evidence="1">
    <location>
        <begin position="245"/>
        <end position="262"/>
    </location>
</feature>
<feature type="transmembrane region" description="Helical" evidence="1">
    <location>
        <begin position="601"/>
        <end position="624"/>
    </location>
</feature>
<keyword evidence="3" id="KW-1185">Reference proteome</keyword>
<dbReference type="PANTHER" id="PTHR11161">
    <property type="entry name" value="O-ACYLTRANSFERASE"/>
    <property type="match status" value="1"/>
</dbReference>
<proteinExistence type="predicted"/>
<evidence type="ECO:0000313" key="4">
    <source>
        <dbReference type="WBParaSite" id="SMUV_0000009501-mRNA-1"/>
    </source>
</evidence>
<feature type="transmembrane region" description="Helical" evidence="1">
    <location>
        <begin position="93"/>
        <end position="122"/>
    </location>
</feature>
<dbReference type="Proteomes" id="UP000046393">
    <property type="component" value="Unplaced"/>
</dbReference>
<feature type="transmembrane region" description="Helical" evidence="1">
    <location>
        <begin position="757"/>
        <end position="778"/>
    </location>
</feature>
<feature type="domain" description="Nose resistant-to-fluoxetine protein N-terminal" evidence="2">
    <location>
        <begin position="433"/>
        <end position="591"/>
    </location>
</feature>
<feature type="transmembrane region" description="Helical" evidence="1">
    <location>
        <begin position="274"/>
        <end position="296"/>
    </location>
</feature>